<dbReference type="GO" id="GO:0006352">
    <property type="term" value="P:DNA-templated transcription initiation"/>
    <property type="evidence" value="ECO:0007669"/>
    <property type="project" value="InterPro"/>
</dbReference>
<evidence type="ECO:0000259" key="1">
    <source>
        <dbReference type="Pfam" id="PF04542"/>
    </source>
</evidence>
<dbReference type="InterPro" id="IPR007627">
    <property type="entry name" value="RNA_pol_sigma70_r2"/>
</dbReference>
<dbReference type="SUPFAM" id="SSF88946">
    <property type="entry name" value="Sigma2 domain of RNA polymerase sigma factors"/>
    <property type="match status" value="1"/>
</dbReference>
<dbReference type="OrthoDB" id="9784984at2"/>
<evidence type="ECO:0000313" key="2">
    <source>
        <dbReference type="EMBL" id="SFC77840.1"/>
    </source>
</evidence>
<protein>
    <submittedName>
        <fullName evidence="2">Sigma-70 region 2</fullName>
    </submittedName>
</protein>
<dbReference type="GO" id="GO:0003700">
    <property type="term" value="F:DNA-binding transcription factor activity"/>
    <property type="evidence" value="ECO:0007669"/>
    <property type="project" value="InterPro"/>
</dbReference>
<dbReference type="RefSeq" id="WP_081358446.1">
    <property type="nucleotide sequence ID" value="NZ_FOKQ01000020.1"/>
</dbReference>
<dbReference type="Proteomes" id="UP000182192">
    <property type="component" value="Unassembled WGS sequence"/>
</dbReference>
<dbReference type="AlphaFoldDB" id="A0A1I1M852"/>
<dbReference type="EMBL" id="FOKQ01000020">
    <property type="protein sequence ID" value="SFC77840.1"/>
    <property type="molecule type" value="Genomic_DNA"/>
</dbReference>
<proteinExistence type="predicted"/>
<dbReference type="Gene3D" id="1.10.1740.10">
    <property type="match status" value="1"/>
</dbReference>
<name>A0A1I1M852_RUMAL</name>
<dbReference type="InterPro" id="IPR013325">
    <property type="entry name" value="RNA_pol_sigma_r2"/>
</dbReference>
<accession>A0A1I1M852</accession>
<gene>
    <name evidence="2" type="ORF">SAMN02910406_02375</name>
</gene>
<evidence type="ECO:0000313" key="3">
    <source>
        <dbReference type="Proteomes" id="UP000182192"/>
    </source>
</evidence>
<feature type="domain" description="RNA polymerase sigma-70 region 2" evidence="1">
    <location>
        <begin position="16"/>
        <end position="54"/>
    </location>
</feature>
<organism evidence="2 3">
    <name type="scientific">Ruminococcus albus</name>
    <dbReference type="NCBI Taxonomy" id="1264"/>
    <lineage>
        <taxon>Bacteria</taxon>
        <taxon>Bacillati</taxon>
        <taxon>Bacillota</taxon>
        <taxon>Clostridia</taxon>
        <taxon>Eubacteriales</taxon>
        <taxon>Oscillospiraceae</taxon>
        <taxon>Ruminococcus</taxon>
    </lineage>
</organism>
<sequence>MTAYEYREQIEMMSKSMFRYCLSRTGSYHDAEDLAQEIMLISCKGEQSFENEKVHIMRWTLSRFYAIIIMK</sequence>
<reference evidence="2 3" key="1">
    <citation type="submission" date="2016-10" db="EMBL/GenBank/DDBJ databases">
        <authorList>
            <person name="de Groot N.N."/>
        </authorList>
    </citation>
    <scope>NUCLEOTIDE SEQUENCE [LARGE SCALE GENOMIC DNA]</scope>
    <source>
        <strain evidence="2 3">AR67</strain>
    </source>
</reference>
<dbReference type="Pfam" id="PF04542">
    <property type="entry name" value="Sigma70_r2"/>
    <property type="match status" value="1"/>
</dbReference>